<dbReference type="HOGENOM" id="CLU_2263726_0_0_1"/>
<sequence>MSSVVSGQPLTSPYGRSKIVVDEERNAHGQNWIAVSRVCALGHATGRRLEQQFSKCFFNLPFIRAERMVCLAMFSPEVDKLPDSLELNDSGWDLQFATRTGSN</sequence>
<comment type="caution">
    <text evidence="1">The sequence shown here is derived from an EMBL/GenBank/DDBJ whole genome shotgun (WGS) entry which is preliminary data.</text>
</comment>
<protein>
    <submittedName>
        <fullName evidence="1">Uncharacterized protein</fullName>
    </submittedName>
</protein>
<dbReference type="GeneID" id="25286047"/>
<dbReference type="AlphaFoldDB" id="A0A072PAY9"/>
<keyword evidence="2" id="KW-1185">Reference proteome</keyword>
<evidence type="ECO:0000313" key="1">
    <source>
        <dbReference type="EMBL" id="KEF52730.1"/>
    </source>
</evidence>
<evidence type="ECO:0000313" key="2">
    <source>
        <dbReference type="Proteomes" id="UP000027920"/>
    </source>
</evidence>
<dbReference type="EMBL" id="AMGV01000016">
    <property type="protein sequence ID" value="KEF52730.1"/>
    <property type="molecule type" value="Genomic_DNA"/>
</dbReference>
<name>A0A072PAY9_9EURO</name>
<proteinExistence type="predicted"/>
<dbReference type="RefSeq" id="XP_013255320.1">
    <property type="nucleotide sequence ID" value="XM_013399866.1"/>
</dbReference>
<reference evidence="1 2" key="1">
    <citation type="submission" date="2013-03" db="EMBL/GenBank/DDBJ databases">
        <title>The Genome Sequence of Exophiala aquamarina CBS 119918.</title>
        <authorList>
            <consortium name="The Broad Institute Genomics Platform"/>
            <person name="Cuomo C."/>
            <person name="de Hoog S."/>
            <person name="Gorbushina A."/>
            <person name="Walker B."/>
            <person name="Young S.K."/>
            <person name="Zeng Q."/>
            <person name="Gargeya S."/>
            <person name="Fitzgerald M."/>
            <person name="Haas B."/>
            <person name="Abouelleil A."/>
            <person name="Allen A.W."/>
            <person name="Alvarado L."/>
            <person name="Arachchi H.M."/>
            <person name="Berlin A.M."/>
            <person name="Chapman S.B."/>
            <person name="Gainer-Dewar J."/>
            <person name="Goldberg J."/>
            <person name="Griggs A."/>
            <person name="Gujja S."/>
            <person name="Hansen M."/>
            <person name="Howarth C."/>
            <person name="Imamovic A."/>
            <person name="Ireland A."/>
            <person name="Larimer J."/>
            <person name="McCowan C."/>
            <person name="Murphy C."/>
            <person name="Pearson M."/>
            <person name="Poon T.W."/>
            <person name="Priest M."/>
            <person name="Roberts A."/>
            <person name="Saif S."/>
            <person name="Shea T."/>
            <person name="Sisk P."/>
            <person name="Sykes S."/>
            <person name="Wortman J."/>
            <person name="Nusbaum C."/>
            <person name="Birren B."/>
        </authorList>
    </citation>
    <scope>NUCLEOTIDE SEQUENCE [LARGE SCALE GENOMIC DNA]</scope>
    <source>
        <strain evidence="1 2">CBS 119918</strain>
    </source>
</reference>
<accession>A0A072PAY9</accession>
<dbReference type="VEuPathDB" id="FungiDB:A1O9_11147"/>
<organism evidence="1 2">
    <name type="scientific">Exophiala aquamarina CBS 119918</name>
    <dbReference type="NCBI Taxonomy" id="1182545"/>
    <lineage>
        <taxon>Eukaryota</taxon>
        <taxon>Fungi</taxon>
        <taxon>Dikarya</taxon>
        <taxon>Ascomycota</taxon>
        <taxon>Pezizomycotina</taxon>
        <taxon>Eurotiomycetes</taxon>
        <taxon>Chaetothyriomycetidae</taxon>
        <taxon>Chaetothyriales</taxon>
        <taxon>Herpotrichiellaceae</taxon>
        <taxon>Exophiala</taxon>
    </lineage>
</organism>
<gene>
    <name evidence="1" type="ORF">A1O9_11147</name>
</gene>
<dbReference type="Proteomes" id="UP000027920">
    <property type="component" value="Unassembled WGS sequence"/>
</dbReference>